<organism evidence="1 2">
    <name type="scientific">Collybiopsis confluens</name>
    <dbReference type="NCBI Taxonomy" id="2823264"/>
    <lineage>
        <taxon>Eukaryota</taxon>
        <taxon>Fungi</taxon>
        <taxon>Dikarya</taxon>
        <taxon>Basidiomycota</taxon>
        <taxon>Agaricomycotina</taxon>
        <taxon>Agaricomycetes</taxon>
        <taxon>Agaricomycetidae</taxon>
        <taxon>Agaricales</taxon>
        <taxon>Marasmiineae</taxon>
        <taxon>Omphalotaceae</taxon>
        <taxon>Collybiopsis</taxon>
    </lineage>
</organism>
<evidence type="ECO:0000313" key="2">
    <source>
        <dbReference type="Proteomes" id="UP000518752"/>
    </source>
</evidence>
<sequence length="78" mass="8752">MKACPIVTILDALFVDGIHNISLHLICARKSECQNGPRAYIIDHTRRTSSRTSECQNGPRAYIIDHATNFVSNLKLLE</sequence>
<dbReference type="Proteomes" id="UP000518752">
    <property type="component" value="Unassembled WGS sequence"/>
</dbReference>
<keyword evidence="2" id="KW-1185">Reference proteome</keyword>
<name>A0A8H5GKR9_9AGAR</name>
<accession>A0A8H5GKR9</accession>
<comment type="caution">
    <text evidence="1">The sequence shown here is derived from an EMBL/GenBank/DDBJ whole genome shotgun (WGS) entry which is preliminary data.</text>
</comment>
<reference evidence="1 2" key="1">
    <citation type="journal article" date="2020" name="ISME J.">
        <title>Uncovering the hidden diversity of litter-decomposition mechanisms in mushroom-forming fungi.</title>
        <authorList>
            <person name="Floudas D."/>
            <person name="Bentzer J."/>
            <person name="Ahren D."/>
            <person name="Johansson T."/>
            <person name="Persson P."/>
            <person name="Tunlid A."/>
        </authorList>
    </citation>
    <scope>NUCLEOTIDE SEQUENCE [LARGE SCALE GENOMIC DNA]</scope>
    <source>
        <strain evidence="1 2">CBS 406.79</strain>
    </source>
</reference>
<evidence type="ECO:0000313" key="1">
    <source>
        <dbReference type="EMBL" id="KAF5366904.1"/>
    </source>
</evidence>
<proteinExistence type="predicted"/>
<protein>
    <submittedName>
        <fullName evidence="1">Uncharacterized protein</fullName>
    </submittedName>
</protein>
<dbReference type="EMBL" id="JAACJN010000147">
    <property type="protein sequence ID" value="KAF5366904.1"/>
    <property type="molecule type" value="Genomic_DNA"/>
</dbReference>
<gene>
    <name evidence="1" type="ORF">D9757_011393</name>
</gene>
<dbReference type="AlphaFoldDB" id="A0A8H5GKR9"/>